<reference evidence="1" key="1">
    <citation type="submission" date="2022-11" db="EMBL/GenBank/DDBJ databases">
        <title>Genome Resource of Sclerotinia nivalis Strain SnTB1, a Plant Pathogen Isolated from American Ginseng.</title>
        <authorList>
            <person name="Fan S."/>
        </authorList>
    </citation>
    <scope>NUCLEOTIDE SEQUENCE</scope>
    <source>
        <strain evidence="1">SnTB1</strain>
    </source>
</reference>
<evidence type="ECO:0000313" key="2">
    <source>
        <dbReference type="Proteomes" id="UP001152300"/>
    </source>
</evidence>
<proteinExistence type="predicted"/>
<dbReference type="EMBL" id="JAPEIS010000010">
    <property type="protein sequence ID" value="KAJ8062369.1"/>
    <property type="molecule type" value="Genomic_DNA"/>
</dbReference>
<dbReference type="Proteomes" id="UP001152300">
    <property type="component" value="Unassembled WGS sequence"/>
</dbReference>
<name>A0A9X0AGF3_9HELO</name>
<accession>A0A9X0AGF3</accession>
<keyword evidence="2" id="KW-1185">Reference proteome</keyword>
<evidence type="ECO:0000313" key="1">
    <source>
        <dbReference type="EMBL" id="KAJ8062369.1"/>
    </source>
</evidence>
<protein>
    <submittedName>
        <fullName evidence="1">Uncharacterized protein</fullName>
    </submittedName>
</protein>
<dbReference type="AlphaFoldDB" id="A0A9X0AGF3"/>
<gene>
    <name evidence="1" type="ORF">OCU04_008913</name>
</gene>
<sequence>MLALIDLQSFDGSWDAHSETLSSILGFEIPKPRPLQVIDEDVWVTMLLVRFLEDRIPEGKSVWCLVVEKARRFVRARLNTTGDMDLLEEMAGAAVQIT</sequence>
<comment type="caution">
    <text evidence="1">The sequence shown here is derived from an EMBL/GenBank/DDBJ whole genome shotgun (WGS) entry which is preliminary data.</text>
</comment>
<organism evidence="1 2">
    <name type="scientific">Sclerotinia nivalis</name>
    <dbReference type="NCBI Taxonomy" id="352851"/>
    <lineage>
        <taxon>Eukaryota</taxon>
        <taxon>Fungi</taxon>
        <taxon>Dikarya</taxon>
        <taxon>Ascomycota</taxon>
        <taxon>Pezizomycotina</taxon>
        <taxon>Leotiomycetes</taxon>
        <taxon>Helotiales</taxon>
        <taxon>Sclerotiniaceae</taxon>
        <taxon>Sclerotinia</taxon>
    </lineage>
</organism>
<dbReference type="OrthoDB" id="1729737at2759"/>